<evidence type="ECO:0000313" key="4">
    <source>
        <dbReference type="Proteomes" id="UP001144256"/>
    </source>
</evidence>
<comment type="caution">
    <text evidence="3">The sequence shown here is derived from an EMBL/GenBank/DDBJ whole genome shotgun (WGS) entry which is preliminary data.</text>
</comment>
<evidence type="ECO:0000259" key="2">
    <source>
        <dbReference type="Pfam" id="PF07853"/>
    </source>
</evidence>
<dbReference type="Pfam" id="PF13630">
    <property type="entry name" value="SdpI"/>
    <property type="match status" value="1"/>
</dbReference>
<organism evidence="3 4">
    <name type="scientific">Vallitalea longa</name>
    <dbReference type="NCBI Taxonomy" id="2936439"/>
    <lineage>
        <taxon>Bacteria</taxon>
        <taxon>Bacillati</taxon>
        <taxon>Bacillota</taxon>
        <taxon>Clostridia</taxon>
        <taxon>Lachnospirales</taxon>
        <taxon>Vallitaleaceae</taxon>
        <taxon>Vallitalea</taxon>
    </lineage>
</organism>
<dbReference type="Pfam" id="PF07853">
    <property type="entry name" value="DUF1648"/>
    <property type="match status" value="1"/>
</dbReference>
<name>A0A9W6DDT8_9FIRM</name>
<dbReference type="PANTHER" id="PTHR37810:SF5">
    <property type="entry name" value="IMMUNITY PROTEIN SDPI"/>
    <property type="match status" value="1"/>
</dbReference>
<evidence type="ECO:0000256" key="1">
    <source>
        <dbReference type="SAM" id="Phobius"/>
    </source>
</evidence>
<keyword evidence="4" id="KW-1185">Reference proteome</keyword>
<dbReference type="RefSeq" id="WP_281814826.1">
    <property type="nucleotide sequence ID" value="NZ_BRLB01000003.1"/>
</dbReference>
<dbReference type="PANTHER" id="PTHR37810">
    <property type="entry name" value="IMMUNITY PROTEIN SDPI"/>
    <property type="match status" value="1"/>
</dbReference>
<feature type="transmembrane region" description="Helical" evidence="1">
    <location>
        <begin position="48"/>
        <end position="69"/>
    </location>
</feature>
<dbReference type="GO" id="GO:0009636">
    <property type="term" value="P:response to toxic substance"/>
    <property type="evidence" value="ECO:0007669"/>
    <property type="project" value="TreeGrafter"/>
</dbReference>
<gene>
    <name evidence="3" type="ORF">SH1V18_18510</name>
</gene>
<keyword evidence="1" id="KW-1133">Transmembrane helix</keyword>
<feature type="transmembrane region" description="Helical" evidence="1">
    <location>
        <begin position="90"/>
        <end position="109"/>
    </location>
</feature>
<feature type="domain" description="DUF1648" evidence="2">
    <location>
        <begin position="8"/>
        <end position="55"/>
    </location>
</feature>
<protein>
    <submittedName>
        <fullName evidence="3">Hemolysin expression modulating protein</fullName>
    </submittedName>
</protein>
<dbReference type="AlphaFoldDB" id="A0A9W6DDT8"/>
<keyword evidence="1" id="KW-0812">Transmembrane</keyword>
<proteinExistence type="predicted"/>
<dbReference type="InterPro" id="IPR025962">
    <property type="entry name" value="SdpI/YhfL"/>
</dbReference>
<dbReference type="EMBL" id="BRLB01000003">
    <property type="protein sequence ID" value="GKX29371.1"/>
    <property type="molecule type" value="Genomic_DNA"/>
</dbReference>
<feature type="transmembrane region" description="Helical" evidence="1">
    <location>
        <begin position="201"/>
        <end position="220"/>
    </location>
</feature>
<dbReference type="PIRSF" id="PIRSF038959">
    <property type="entry name" value="SdpI"/>
    <property type="match status" value="1"/>
</dbReference>
<accession>A0A9W6DDT8</accession>
<keyword evidence="1" id="KW-0472">Membrane</keyword>
<dbReference type="InterPro" id="IPR026272">
    <property type="entry name" value="SdpI"/>
</dbReference>
<feature type="transmembrane region" description="Helical" evidence="1">
    <location>
        <begin position="121"/>
        <end position="143"/>
    </location>
</feature>
<dbReference type="Proteomes" id="UP001144256">
    <property type="component" value="Unassembled WGS sequence"/>
</dbReference>
<evidence type="ECO:0000313" key="3">
    <source>
        <dbReference type="EMBL" id="GKX29371.1"/>
    </source>
</evidence>
<feature type="transmembrane region" description="Helical" evidence="1">
    <location>
        <begin position="176"/>
        <end position="195"/>
    </location>
</feature>
<dbReference type="InterPro" id="IPR012867">
    <property type="entry name" value="DUF1648"/>
</dbReference>
<reference evidence="3" key="1">
    <citation type="submission" date="2022-06" db="EMBL/GenBank/DDBJ databases">
        <title>Vallitalea longa sp. nov., an anaerobic bacterium isolated from marine sediment.</title>
        <authorList>
            <person name="Hirano S."/>
            <person name="Terahara T."/>
            <person name="Mori K."/>
            <person name="Hamada M."/>
            <person name="Matsumoto R."/>
            <person name="Kobayashi T."/>
        </authorList>
    </citation>
    <scope>NUCLEOTIDE SEQUENCE</scope>
    <source>
        <strain evidence="3">SH18-1</strain>
    </source>
</reference>
<sequence>MKNKLLWILTLLPTIVTCAIIPFMDDRIPMHYDAVGNINRWGSKYENFIFPIIIIVMTLFWKLFINYFRKKQVSNQNEKTIKEAQQNEKVIYYTAIGMAILFGIMHYAMMYSSIIESKNNLVIMVIDINLVTNIVMGVFLIIIGNIVPKSKMNSIVGVRTTWSMKNDITWAKSNRFGGMSLIISGLLIIFESAFIGGFKSTIVMLAIIIVDGIVLTIYSYQISKKYGEKCS</sequence>